<evidence type="ECO:0000313" key="1">
    <source>
        <dbReference type="EMBL" id="MSS13651.1"/>
    </source>
</evidence>
<evidence type="ECO:0008006" key="3">
    <source>
        <dbReference type="Google" id="ProtNLM"/>
    </source>
</evidence>
<evidence type="ECO:0000313" key="2">
    <source>
        <dbReference type="Proteomes" id="UP000481852"/>
    </source>
</evidence>
<name>A0A6L5X002_9FIRM</name>
<reference evidence="1 2" key="1">
    <citation type="submission" date="2019-08" db="EMBL/GenBank/DDBJ databases">
        <title>In-depth cultivation of the pig gut microbiome towards novel bacterial diversity and tailored functional studies.</title>
        <authorList>
            <person name="Wylensek D."/>
            <person name="Hitch T.C.A."/>
            <person name="Clavel T."/>
        </authorList>
    </citation>
    <scope>NUCLEOTIDE SEQUENCE [LARGE SCALE GENOMIC DNA]</scope>
    <source>
        <strain evidence="1 2">Oil+RF-744-WCA-WT-11</strain>
    </source>
</reference>
<protein>
    <recommendedName>
        <fullName evidence="3">Holliday junction resolvase</fullName>
    </recommendedName>
</protein>
<keyword evidence="2" id="KW-1185">Reference proteome</keyword>
<dbReference type="AlphaFoldDB" id="A0A6L5X002"/>
<gene>
    <name evidence="1" type="ORF">FYJ35_01060</name>
</gene>
<proteinExistence type="predicted"/>
<dbReference type="EMBL" id="VULZ01000001">
    <property type="protein sequence ID" value="MSS13651.1"/>
    <property type="molecule type" value="Genomic_DNA"/>
</dbReference>
<sequence>MNSREKGKRGEIEAAHILQQYGFDARRGQQYCGANGDADVIGTPGLHFEIKRNEHLNIEAAMKQSVHDAREGETPVVMHRKNRSEWMVTLRLDDFMKLIGKKE</sequence>
<dbReference type="RefSeq" id="WP_154521874.1">
    <property type="nucleotide sequence ID" value="NZ_VULZ01000001.1"/>
</dbReference>
<dbReference type="Proteomes" id="UP000481852">
    <property type="component" value="Unassembled WGS sequence"/>
</dbReference>
<accession>A0A6L5X002</accession>
<dbReference type="Pfam" id="PF24608">
    <property type="entry name" value="PDDEXK_15"/>
    <property type="match status" value="1"/>
</dbReference>
<organism evidence="1 2">
    <name type="scientific">Porcincola intestinalis</name>
    <dbReference type="NCBI Taxonomy" id="2606632"/>
    <lineage>
        <taxon>Bacteria</taxon>
        <taxon>Bacillati</taxon>
        <taxon>Bacillota</taxon>
        <taxon>Clostridia</taxon>
        <taxon>Lachnospirales</taxon>
        <taxon>Lachnospiraceae</taxon>
        <taxon>Porcincola</taxon>
    </lineage>
</organism>
<dbReference type="InterPro" id="IPR056931">
    <property type="entry name" value="D14-like"/>
</dbReference>
<comment type="caution">
    <text evidence="1">The sequence shown here is derived from an EMBL/GenBank/DDBJ whole genome shotgun (WGS) entry which is preliminary data.</text>
</comment>